<evidence type="ECO:0000313" key="3">
    <source>
        <dbReference type="Proteomes" id="UP001218188"/>
    </source>
</evidence>
<comment type="caution">
    <text evidence="2">The sequence shown here is derived from an EMBL/GenBank/DDBJ whole genome shotgun (WGS) entry which is preliminary data.</text>
</comment>
<gene>
    <name evidence="2" type="ORF">C8F04DRAFT_1183808</name>
</gene>
<feature type="compositionally biased region" description="Gly residues" evidence="1">
    <location>
        <begin position="103"/>
        <end position="112"/>
    </location>
</feature>
<accession>A0AAD6X015</accession>
<reference evidence="2" key="1">
    <citation type="submission" date="2023-03" db="EMBL/GenBank/DDBJ databases">
        <title>Massive genome expansion in bonnet fungi (Mycena s.s.) driven by repeated elements and novel gene families across ecological guilds.</title>
        <authorList>
            <consortium name="Lawrence Berkeley National Laboratory"/>
            <person name="Harder C.B."/>
            <person name="Miyauchi S."/>
            <person name="Viragh M."/>
            <person name="Kuo A."/>
            <person name="Thoen E."/>
            <person name="Andreopoulos B."/>
            <person name="Lu D."/>
            <person name="Skrede I."/>
            <person name="Drula E."/>
            <person name="Henrissat B."/>
            <person name="Morin E."/>
            <person name="Kohler A."/>
            <person name="Barry K."/>
            <person name="LaButti K."/>
            <person name="Morin E."/>
            <person name="Salamov A."/>
            <person name="Lipzen A."/>
            <person name="Mereny Z."/>
            <person name="Hegedus B."/>
            <person name="Baldrian P."/>
            <person name="Stursova M."/>
            <person name="Weitz H."/>
            <person name="Taylor A."/>
            <person name="Grigoriev I.V."/>
            <person name="Nagy L.G."/>
            <person name="Martin F."/>
            <person name="Kauserud H."/>
        </authorList>
    </citation>
    <scope>NUCLEOTIDE SEQUENCE</scope>
    <source>
        <strain evidence="2">CBHHK200</strain>
    </source>
</reference>
<sequence length="137" mass="14779">MSTVFVRPIVDRIKRARPVPVISSTLNDTEGLKTLPEIALAVAYMLAPSTQNKRPLTFEVAFPPRAKRFRRTFKVLVKAAGGEVTQRRRKVRRPTVRQARLASGGGSGGGERAGVTRDIITKVSDAAEAGPGTPAVM</sequence>
<dbReference type="AlphaFoldDB" id="A0AAD6X015"/>
<evidence type="ECO:0000256" key="1">
    <source>
        <dbReference type="SAM" id="MobiDB-lite"/>
    </source>
</evidence>
<dbReference type="EMBL" id="JARJCM010000062">
    <property type="protein sequence ID" value="KAJ7033848.1"/>
    <property type="molecule type" value="Genomic_DNA"/>
</dbReference>
<proteinExistence type="predicted"/>
<dbReference type="Proteomes" id="UP001218188">
    <property type="component" value="Unassembled WGS sequence"/>
</dbReference>
<keyword evidence="3" id="KW-1185">Reference proteome</keyword>
<feature type="region of interest" description="Disordered" evidence="1">
    <location>
        <begin position="86"/>
        <end position="115"/>
    </location>
</feature>
<organism evidence="2 3">
    <name type="scientific">Mycena alexandri</name>
    <dbReference type="NCBI Taxonomy" id="1745969"/>
    <lineage>
        <taxon>Eukaryota</taxon>
        <taxon>Fungi</taxon>
        <taxon>Dikarya</taxon>
        <taxon>Basidiomycota</taxon>
        <taxon>Agaricomycotina</taxon>
        <taxon>Agaricomycetes</taxon>
        <taxon>Agaricomycetidae</taxon>
        <taxon>Agaricales</taxon>
        <taxon>Marasmiineae</taxon>
        <taxon>Mycenaceae</taxon>
        <taxon>Mycena</taxon>
    </lineage>
</organism>
<name>A0AAD6X015_9AGAR</name>
<evidence type="ECO:0000313" key="2">
    <source>
        <dbReference type="EMBL" id="KAJ7033848.1"/>
    </source>
</evidence>
<protein>
    <submittedName>
        <fullName evidence="2">Uncharacterized protein</fullName>
    </submittedName>
</protein>